<comment type="caution">
    <text evidence="1">The sequence shown here is derived from an EMBL/GenBank/DDBJ whole genome shotgun (WGS) entry which is preliminary data.</text>
</comment>
<dbReference type="AlphaFoldDB" id="U3APM5"/>
<evidence type="ECO:0000313" key="2">
    <source>
        <dbReference type="Proteomes" id="UP000016567"/>
    </source>
</evidence>
<dbReference type="RefSeq" id="WP_021708996.1">
    <property type="nucleotide sequence ID" value="NZ_BAOB01000673.1"/>
</dbReference>
<evidence type="ECO:0000313" key="1">
    <source>
        <dbReference type="EMBL" id="GAD75237.1"/>
    </source>
</evidence>
<proteinExistence type="predicted"/>
<name>U3APM5_9VIBR</name>
<protein>
    <recommendedName>
        <fullName evidence="3">DUF4303 domain-containing protein</fullName>
    </recommendedName>
</protein>
<dbReference type="OrthoDB" id="5910207at2"/>
<sequence length="168" mass="19997">MCLTTGLLSEKINKLEGYKMLANILKNNIDKYINDNFIRPYSIGFTLVFDEKENPEVLIGISSEEEVKRWKSEHNENARHYVWNTTEYEHFEIEGFHNFKFFSIDNKYREDYLSEINSMIKELDMEFRKDGKKVYIFSNDVDDDNFLNYLKKSLSKESLNCLKSEGLL</sequence>
<dbReference type="Proteomes" id="UP000016567">
    <property type="component" value="Unassembled WGS sequence"/>
</dbReference>
<evidence type="ECO:0008006" key="3">
    <source>
        <dbReference type="Google" id="ProtNLM"/>
    </source>
</evidence>
<keyword evidence="2" id="KW-1185">Reference proteome</keyword>
<accession>U3APM5</accession>
<gene>
    <name evidence="1" type="ORF">VAZ01S_023_00030</name>
</gene>
<reference evidence="1 2" key="1">
    <citation type="submission" date="2013-09" db="EMBL/GenBank/DDBJ databases">
        <title>Whole genome shotgun sequence of Vibrio azureus NBRC 104587.</title>
        <authorList>
            <person name="Isaki S."/>
            <person name="Hosoyama A."/>
            <person name="Numata M."/>
            <person name="Hashimoto M."/>
            <person name="Hosoyama Y."/>
            <person name="Tsuchikane K."/>
            <person name="Noguchi M."/>
            <person name="Hirakata S."/>
            <person name="Ichikawa N."/>
            <person name="Ohji S."/>
            <person name="Yamazoe A."/>
            <person name="Fujita N."/>
        </authorList>
    </citation>
    <scope>NUCLEOTIDE SEQUENCE [LARGE SCALE GENOMIC DNA]</scope>
    <source>
        <strain evidence="1 2">NBRC 104587</strain>
    </source>
</reference>
<organism evidence="1 2">
    <name type="scientific">Vibrio azureus NBRC 104587</name>
    <dbReference type="NCBI Taxonomy" id="1219077"/>
    <lineage>
        <taxon>Bacteria</taxon>
        <taxon>Pseudomonadati</taxon>
        <taxon>Pseudomonadota</taxon>
        <taxon>Gammaproteobacteria</taxon>
        <taxon>Vibrionales</taxon>
        <taxon>Vibrionaceae</taxon>
        <taxon>Vibrio</taxon>
    </lineage>
</organism>
<dbReference type="EMBL" id="BATL01000023">
    <property type="protein sequence ID" value="GAD75237.1"/>
    <property type="molecule type" value="Genomic_DNA"/>
</dbReference>